<protein>
    <submittedName>
        <fullName evidence="8">Molybdopterin-dependent oxidoreductase</fullName>
    </submittedName>
</protein>
<feature type="domain" description="Molybdopterin dinucleotide-binding" evidence="7">
    <location>
        <begin position="737"/>
        <end position="817"/>
    </location>
</feature>
<gene>
    <name evidence="8" type="ORF">H7313_00275</name>
</gene>
<keyword evidence="4" id="KW-0479">Metal-binding</keyword>
<dbReference type="RefSeq" id="WP_185903884.1">
    <property type="nucleotide sequence ID" value="NZ_JACMSE010000001.1"/>
</dbReference>
<dbReference type="PANTHER" id="PTHR43742">
    <property type="entry name" value="TRIMETHYLAMINE-N-OXIDE REDUCTASE"/>
    <property type="match status" value="1"/>
</dbReference>
<evidence type="ECO:0000313" key="9">
    <source>
        <dbReference type="Proteomes" id="UP000587396"/>
    </source>
</evidence>
<dbReference type="GO" id="GO:0009061">
    <property type="term" value="P:anaerobic respiration"/>
    <property type="evidence" value="ECO:0007669"/>
    <property type="project" value="TreeGrafter"/>
</dbReference>
<dbReference type="Pfam" id="PF00384">
    <property type="entry name" value="Molybdopterin"/>
    <property type="match status" value="1"/>
</dbReference>
<evidence type="ECO:0000256" key="4">
    <source>
        <dbReference type="ARBA" id="ARBA00022723"/>
    </source>
</evidence>
<proteinExistence type="inferred from homology"/>
<dbReference type="Gene3D" id="2.20.25.340">
    <property type="match status" value="1"/>
</dbReference>
<keyword evidence="9" id="KW-1185">Reference proteome</keyword>
<dbReference type="InterPro" id="IPR006656">
    <property type="entry name" value="Mopterin_OxRdtase"/>
</dbReference>
<dbReference type="Pfam" id="PF01568">
    <property type="entry name" value="Molydop_binding"/>
    <property type="match status" value="1"/>
</dbReference>
<comment type="cofactor">
    <cofactor evidence="1">
        <name>Mo-bis(molybdopterin guanine dinucleotide)</name>
        <dbReference type="ChEBI" id="CHEBI:60539"/>
    </cofactor>
</comment>
<comment type="similarity">
    <text evidence="2">Belongs to the prokaryotic molybdopterin-containing oxidoreductase family.</text>
</comment>
<dbReference type="GO" id="GO:0030288">
    <property type="term" value="C:outer membrane-bounded periplasmic space"/>
    <property type="evidence" value="ECO:0007669"/>
    <property type="project" value="TreeGrafter"/>
</dbReference>
<dbReference type="InterPro" id="IPR009010">
    <property type="entry name" value="Asp_de-COase-like_dom_sf"/>
</dbReference>
<evidence type="ECO:0000256" key="1">
    <source>
        <dbReference type="ARBA" id="ARBA00001942"/>
    </source>
</evidence>
<dbReference type="Gene3D" id="3.40.50.740">
    <property type="match status" value="2"/>
</dbReference>
<dbReference type="PANTHER" id="PTHR43742:SF10">
    <property type="entry name" value="TRIMETHYLAMINE-N-OXIDE REDUCTASE 2"/>
    <property type="match status" value="1"/>
</dbReference>
<dbReference type="GO" id="GO:0009055">
    <property type="term" value="F:electron transfer activity"/>
    <property type="evidence" value="ECO:0007669"/>
    <property type="project" value="TreeGrafter"/>
</dbReference>
<organism evidence="8 9">
    <name type="scientific">Gordonibacter massiliensis</name>
    <name type="common">ex Traore et al. 2017</name>
    <dbReference type="NCBI Taxonomy" id="1841863"/>
    <lineage>
        <taxon>Bacteria</taxon>
        <taxon>Bacillati</taxon>
        <taxon>Actinomycetota</taxon>
        <taxon>Coriobacteriia</taxon>
        <taxon>Eggerthellales</taxon>
        <taxon>Eggerthellaceae</taxon>
        <taxon>Gordonibacter</taxon>
    </lineage>
</organism>
<dbReference type="EMBL" id="JACMSE010000001">
    <property type="protein sequence ID" value="MBC2887810.1"/>
    <property type="molecule type" value="Genomic_DNA"/>
</dbReference>
<dbReference type="GO" id="GO:0016491">
    <property type="term" value="F:oxidoreductase activity"/>
    <property type="evidence" value="ECO:0007669"/>
    <property type="project" value="UniProtKB-KW"/>
</dbReference>
<dbReference type="AlphaFoldDB" id="A0A842JFM2"/>
<keyword evidence="5" id="KW-0560">Oxidoreductase</keyword>
<evidence type="ECO:0000259" key="6">
    <source>
        <dbReference type="Pfam" id="PF00384"/>
    </source>
</evidence>
<sequence length="869" mass="96936">MKIADTTVVHNLGLEACGGGANMVAADVKDGKLVRIRPVHYDEQYTKDELNYWTLTGRNGTTFEPGMKSYTPPFPLVYKRRTYSKNRVAHPMKRVDWDPHGERHPETRGTSKYVRISWDEATEIIAAEIKRVHDEYGPYSILCQADGHGESKAVHAPHGCMTRLLELCGGYTVQARNPDSWEGWYWGAKHAWGMDPVGQNTHSTNTAQDIAQNCDAMLYWGCDLETTTSAWGGQLASKLAYWFDDCGIKHIAIAPDCNYTAAVHADKWFPVLPNTDAALQLAIAYVWLTEGTYEKDYVETHAIGFDWLEYYVLGNEDGVPKTPEWAEPICGIPAYRIKALARYWARHNVSIAHCNGGSFIRAAFAHEPARLEVYLLGMQGVGMPGRISIKFIEWTLFGMTSCSPMPPSKLAPSTAAAYNGWIIGSNADHMIAKCHVHKALRGESFSWYGHGTAANDRPDQFVKLEFPTDGNAGIKMLWSDNPAFSTSLNGGYEYQDALKSDNLEFYLVQAPWFEDDARFADIVLPICTKFETSDFGTDCDSGQWNAVIYEQAAIDPVGEARSDWEAVQAVAEKLERYGGVYKDVKHRMTGGKTVEQQIREGYEACGIPADELDFEAFKRNRYQLIPTVEGWEDQMVGLSGFAQNPEMFPLETPSGKIEYYSPSLAEHFPDDHIRGPVAHWIEAGDGHDDRLNSERAKKYPFLVESNHPRWRVHAEFDDVEWFREIETCKVVGPDGYAYEPVWLNPSDAAKLGIQSGDVVSVFNERGAVLGGARVTERVRDGVVYMDHGANSDVIVSGIGGLDRGGDINLICPTHTSSKNASGEVTSGYLAGVEKVDVFELAARYPEEFGRKNYSPEYGADVRDYLIGEE</sequence>
<accession>A0A842JFM2</accession>
<dbReference type="InterPro" id="IPR006657">
    <property type="entry name" value="MoPterin_dinucl-bd_dom"/>
</dbReference>
<evidence type="ECO:0000256" key="5">
    <source>
        <dbReference type="ARBA" id="ARBA00023002"/>
    </source>
</evidence>
<dbReference type="SUPFAM" id="SSF50692">
    <property type="entry name" value="ADC-like"/>
    <property type="match status" value="1"/>
</dbReference>
<dbReference type="InterPro" id="IPR050612">
    <property type="entry name" value="Prok_Mopterin_Oxidored"/>
</dbReference>
<keyword evidence="3" id="KW-0500">Molybdenum</keyword>
<comment type="caution">
    <text evidence="8">The sequence shown here is derived from an EMBL/GenBank/DDBJ whole genome shotgun (WGS) entry which is preliminary data.</text>
</comment>
<dbReference type="Proteomes" id="UP000587396">
    <property type="component" value="Unassembled WGS sequence"/>
</dbReference>
<evidence type="ECO:0000256" key="2">
    <source>
        <dbReference type="ARBA" id="ARBA00010312"/>
    </source>
</evidence>
<reference evidence="8 9" key="1">
    <citation type="submission" date="2020-08" db="EMBL/GenBank/DDBJ databases">
        <authorList>
            <person name="Liu C."/>
            <person name="Sun Q."/>
        </authorList>
    </citation>
    <scope>NUCLEOTIDE SEQUENCE [LARGE SCALE GENOMIC DNA]</scope>
    <source>
        <strain evidence="8 9">N22</strain>
    </source>
</reference>
<evidence type="ECO:0000256" key="3">
    <source>
        <dbReference type="ARBA" id="ARBA00022505"/>
    </source>
</evidence>
<dbReference type="Gene3D" id="2.40.40.20">
    <property type="match status" value="1"/>
</dbReference>
<name>A0A842JFM2_9ACTN</name>
<evidence type="ECO:0000259" key="7">
    <source>
        <dbReference type="Pfam" id="PF01568"/>
    </source>
</evidence>
<evidence type="ECO:0000313" key="8">
    <source>
        <dbReference type="EMBL" id="MBC2887810.1"/>
    </source>
</evidence>
<dbReference type="GO" id="GO:0030151">
    <property type="term" value="F:molybdenum ion binding"/>
    <property type="evidence" value="ECO:0007669"/>
    <property type="project" value="TreeGrafter"/>
</dbReference>
<dbReference type="SUPFAM" id="SSF53706">
    <property type="entry name" value="Formate dehydrogenase/DMSO reductase, domains 1-3"/>
    <property type="match status" value="1"/>
</dbReference>
<dbReference type="GO" id="GO:0043546">
    <property type="term" value="F:molybdopterin cofactor binding"/>
    <property type="evidence" value="ECO:0007669"/>
    <property type="project" value="InterPro"/>
</dbReference>
<feature type="domain" description="Molybdopterin oxidoreductase" evidence="6">
    <location>
        <begin position="87"/>
        <end position="573"/>
    </location>
</feature>